<name>A0A5J5D7A0_9PERO</name>
<accession>A0A5J5D7A0</accession>
<reference evidence="2 3" key="1">
    <citation type="submission" date="2019-08" db="EMBL/GenBank/DDBJ databases">
        <title>A chromosome-level genome assembly, high-density linkage maps, and genome scans reveal the genomic architecture of hybrid incompatibilities underlying speciation via character displacement in darters (Percidae: Etheostominae).</title>
        <authorList>
            <person name="Moran R.L."/>
            <person name="Catchen J.M."/>
            <person name="Fuller R.C."/>
        </authorList>
    </citation>
    <scope>NUCLEOTIDE SEQUENCE [LARGE SCALE GENOMIC DNA]</scope>
    <source>
        <strain evidence="2">EspeVRDwgs_2016</strain>
        <tissue evidence="2">Muscle</tissue>
    </source>
</reference>
<evidence type="ECO:0000256" key="1">
    <source>
        <dbReference type="SAM" id="MobiDB-lite"/>
    </source>
</evidence>
<protein>
    <submittedName>
        <fullName evidence="2">Uncharacterized protein</fullName>
    </submittedName>
</protein>
<keyword evidence="3" id="KW-1185">Reference proteome</keyword>
<sequence>MAGPHKYCTGPALWGAYPRPSDGSPSTQQEKHNYSLLSKCSESERAHASKHVGNVHLTASLMNNGCLEQTGGRKL</sequence>
<dbReference type="AlphaFoldDB" id="A0A5J5D7A0"/>
<feature type="region of interest" description="Disordered" evidence="1">
    <location>
        <begin position="1"/>
        <end position="36"/>
    </location>
</feature>
<dbReference type="EMBL" id="VOFY01000010">
    <property type="protein sequence ID" value="KAA8588496.1"/>
    <property type="molecule type" value="Genomic_DNA"/>
</dbReference>
<comment type="caution">
    <text evidence="2">The sequence shown here is derived from an EMBL/GenBank/DDBJ whole genome shotgun (WGS) entry which is preliminary data.</text>
</comment>
<dbReference type="Proteomes" id="UP000327493">
    <property type="component" value="Chromosome 10"/>
</dbReference>
<organism evidence="2 3">
    <name type="scientific">Etheostoma spectabile</name>
    <name type="common">orangethroat darter</name>
    <dbReference type="NCBI Taxonomy" id="54343"/>
    <lineage>
        <taxon>Eukaryota</taxon>
        <taxon>Metazoa</taxon>
        <taxon>Chordata</taxon>
        <taxon>Craniata</taxon>
        <taxon>Vertebrata</taxon>
        <taxon>Euteleostomi</taxon>
        <taxon>Actinopterygii</taxon>
        <taxon>Neopterygii</taxon>
        <taxon>Teleostei</taxon>
        <taxon>Neoteleostei</taxon>
        <taxon>Acanthomorphata</taxon>
        <taxon>Eupercaria</taxon>
        <taxon>Perciformes</taxon>
        <taxon>Percoidei</taxon>
        <taxon>Percidae</taxon>
        <taxon>Etheostomatinae</taxon>
        <taxon>Etheostoma</taxon>
    </lineage>
</organism>
<gene>
    <name evidence="2" type="ORF">FQN60_009841</name>
</gene>
<evidence type="ECO:0000313" key="2">
    <source>
        <dbReference type="EMBL" id="KAA8588496.1"/>
    </source>
</evidence>
<proteinExistence type="predicted"/>
<evidence type="ECO:0000313" key="3">
    <source>
        <dbReference type="Proteomes" id="UP000327493"/>
    </source>
</evidence>